<comment type="caution">
    <text evidence="2">The sequence shown here is derived from an EMBL/GenBank/DDBJ whole genome shotgun (WGS) entry which is preliminary data.</text>
</comment>
<reference evidence="2" key="1">
    <citation type="submission" date="2022-01" db="EMBL/GenBank/DDBJ databases">
        <title>Whole genome-based taxonomy of the Shewanellaceae.</title>
        <authorList>
            <person name="Martin-Rodriguez A.J."/>
        </authorList>
    </citation>
    <scope>NUCLEOTIDE SEQUENCE</scope>
    <source>
        <strain evidence="2">DSM 23803</strain>
    </source>
</reference>
<keyword evidence="1" id="KW-0472">Membrane</keyword>
<keyword evidence="1" id="KW-0812">Transmembrane</keyword>
<dbReference type="Pfam" id="PF10617">
    <property type="entry name" value="DUF2474"/>
    <property type="match status" value="1"/>
</dbReference>
<dbReference type="RefSeq" id="WP_188924630.1">
    <property type="nucleotide sequence ID" value="NZ_BMQI01000012.1"/>
</dbReference>
<dbReference type="EMBL" id="JAKILJ010000012">
    <property type="protein sequence ID" value="MCL1105049.1"/>
    <property type="molecule type" value="Genomic_DNA"/>
</dbReference>
<dbReference type="AlphaFoldDB" id="A0A9X1Z4W2"/>
<proteinExistence type="predicted"/>
<dbReference type="Proteomes" id="UP001139408">
    <property type="component" value="Unassembled WGS sequence"/>
</dbReference>
<evidence type="ECO:0000256" key="1">
    <source>
        <dbReference type="SAM" id="Phobius"/>
    </source>
</evidence>
<accession>A0A9X1Z4W2</accession>
<gene>
    <name evidence="2" type="ORF">L2749_07215</name>
</gene>
<evidence type="ECO:0000313" key="3">
    <source>
        <dbReference type="Proteomes" id="UP001139408"/>
    </source>
</evidence>
<organism evidence="2 3">
    <name type="scientific">Shewanella algicola</name>
    <dbReference type="NCBI Taxonomy" id="640633"/>
    <lineage>
        <taxon>Bacteria</taxon>
        <taxon>Pseudomonadati</taxon>
        <taxon>Pseudomonadota</taxon>
        <taxon>Gammaproteobacteria</taxon>
        <taxon>Alteromonadales</taxon>
        <taxon>Shewanellaceae</taxon>
        <taxon>Shewanella</taxon>
    </lineage>
</organism>
<dbReference type="InterPro" id="IPR018895">
    <property type="entry name" value="DUF2474"/>
</dbReference>
<keyword evidence="1" id="KW-1133">Transmembrane helix</keyword>
<feature type="transmembrane region" description="Helical" evidence="1">
    <location>
        <begin position="12"/>
        <end position="34"/>
    </location>
</feature>
<protein>
    <submittedName>
        <fullName evidence="2">DUF2474 domain-containing protein</fullName>
    </submittedName>
</protein>
<keyword evidence="3" id="KW-1185">Reference proteome</keyword>
<sequence>MKLNGTLQKWLWLISIWVISVLSLGIVSMGFKLLMTAAGFKS</sequence>
<evidence type="ECO:0000313" key="2">
    <source>
        <dbReference type="EMBL" id="MCL1105049.1"/>
    </source>
</evidence>
<name>A0A9X1Z4W2_9GAMM</name>